<dbReference type="InterPro" id="IPR002156">
    <property type="entry name" value="RNaseH_domain"/>
</dbReference>
<dbReference type="PANTHER" id="PTHR47723">
    <property type="entry name" value="OS05G0353850 PROTEIN"/>
    <property type="match status" value="1"/>
</dbReference>
<dbReference type="CDD" id="cd06222">
    <property type="entry name" value="RNase_H_like"/>
    <property type="match status" value="1"/>
</dbReference>
<evidence type="ECO:0000259" key="1">
    <source>
        <dbReference type="Pfam" id="PF13456"/>
    </source>
</evidence>
<dbReference type="EMBL" id="GBRH01178916">
    <property type="protein sequence ID" value="JAE18980.1"/>
    <property type="molecule type" value="Transcribed_RNA"/>
</dbReference>
<dbReference type="GO" id="GO:0004523">
    <property type="term" value="F:RNA-DNA hybrid ribonuclease activity"/>
    <property type="evidence" value="ECO:0007669"/>
    <property type="project" value="InterPro"/>
</dbReference>
<protein>
    <recommendedName>
        <fullName evidence="1">RNase H type-1 domain-containing protein</fullName>
    </recommendedName>
</protein>
<dbReference type="InterPro" id="IPR036397">
    <property type="entry name" value="RNaseH_sf"/>
</dbReference>
<organism evidence="2">
    <name type="scientific">Arundo donax</name>
    <name type="common">Giant reed</name>
    <name type="synonym">Donax arundinaceus</name>
    <dbReference type="NCBI Taxonomy" id="35708"/>
    <lineage>
        <taxon>Eukaryota</taxon>
        <taxon>Viridiplantae</taxon>
        <taxon>Streptophyta</taxon>
        <taxon>Embryophyta</taxon>
        <taxon>Tracheophyta</taxon>
        <taxon>Spermatophyta</taxon>
        <taxon>Magnoliopsida</taxon>
        <taxon>Liliopsida</taxon>
        <taxon>Poales</taxon>
        <taxon>Poaceae</taxon>
        <taxon>PACMAD clade</taxon>
        <taxon>Arundinoideae</taxon>
        <taxon>Arundineae</taxon>
        <taxon>Arundo</taxon>
    </lineage>
</organism>
<feature type="domain" description="RNase H type-1" evidence="1">
    <location>
        <begin position="37"/>
        <end position="158"/>
    </location>
</feature>
<name>A0A0A9G1M6_ARUDO</name>
<dbReference type="InterPro" id="IPR053151">
    <property type="entry name" value="RNase_H-like"/>
</dbReference>
<evidence type="ECO:0000313" key="2">
    <source>
        <dbReference type="EMBL" id="JAE18980.1"/>
    </source>
</evidence>
<dbReference type="Gene3D" id="3.30.420.10">
    <property type="entry name" value="Ribonuclease H-like superfamily/Ribonuclease H"/>
    <property type="match status" value="1"/>
</dbReference>
<dbReference type="Pfam" id="PF13456">
    <property type="entry name" value="RVT_3"/>
    <property type="match status" value="1"/>
</dbReference>
<reference evidence="2" key="2">
    <citation type="journal article" date="2015" name="Data Brief">
        <title>Shoot transcriptome of the giant reed, Arundo donax.</title>
        <authorList>
            <person name="Barrero R.A."/>
            <person name="Guerrero F.D."/>
            <person name="Moolhuijzen P."/>
            <person name="Goolsby J.A."/>
            <person name="Tidwell J."/>
            <person name="Bellgard S.E."/>
            <person name="Bellgard M.I."/>
        </authorList>
    </citation>
    <scope>NUCLEOTIDE SEQUENCE</scope>
    <source>
        <tissue evidence="2">Shoot tissue taken approximately 20 cm above the soil surface</tissue>
    </source>
</reference>
<dbReference type="AlphaFoldDB" id="A0A0A9G1M6"/>
<sequence length="191" mass="21224">MHTSFVGEFIVGFPYRRVKIPVHTQDHCPPEARLKLNIDANFIRSTEMASAGFILRNHAGSILLSGSLSLPTCSDAEEAEATACLQSLRNSLSCLHFPTLVELDCAEVVASLNRGDKLLSRLHFIYVEIKKLMLSDTNIVFCKTERGCNLVAHELAQLARKSCTGIWHYTAPESLLHFVHVDYVNSNAVIL</sequence>
<dbReference type="PANTHER" id="PTHR47723:SF24">
    <property type="entry name" value="RNASE H TYPE-1 DOMAIN-CONTAINING PROTEIN"/>
    <property type="match status" value="1"/>
</dbReference>
<accession>A0A0A9G1M6</accession>
<reference evidence="2" key="1">
    <citation type="submission" date="2014-09" db="EMBL/GenBank/DDBJ databases">
        <authorList>
            <person name="Magalhaes I.L.F."/>
            <person name="Oliveira U."/>
            <person name="Santos F.R."/>
            <person name="Vidigal T.H.D.A."/>
            <person name="Brescovit A.D."/>
            <person name="Santos A.J."/>
        </authorList>
    </citation>
    <scope>NUCLEOTIDE SEQUENCE</scope>
    <source>
        <tissue evidence="2">Shoot tissue taken approximately 20 cm above the soil surface</tissue>
    </source>
</reference>
<dbReference type="InterPro" id="IPR044730">
    <property type="entry name" value="RNase_H-like_dom_plant"/>
</dbReference>
<dbReference type="InterPro" id="IPR012337">
    <property type="entry name" value="RNaseH-like_sf"/>
</dbReference>
<dbReference type="GO" id="GO:0003676">
    <property type="term" value="F:nucleic acid binding"/>
    <property type="evidence" value="ECO:0007669"/>
    <property type="project" value="InterPro"/>
</dbReference>
<dbReference type="SUPFAM" id="SSF53098">
    <property type="entry name" value="Ribonuclease H-like"/>
    <property type="match status" value="1"/>
</dbReference>
<proteinExistence type="predicted"/>